<dbReference type="Proteomes" id="UP000265566">
    <property type="component" value="Chromosome 8"/>
</dbReference>
<keyword evidence="5 7" id="KW-1133">Transmembrane helix</keyword>
<dbReference type="PANTHER" id="PTHR14319">
    <property type="entry name" value="FIVE-SPAN TRANSMEMBRANE PROTEIN M83"/>
    <property type="match status" value="1"/>
</dbReference>
<organism evidence="10 13">
    <name type="scientific">Medicago truncatula</name>
    <name type="common">Barrel medic</name>
    <name type="synonym">Medicago tribuloides</name>
    <dbReference type="NCBI Taxonomy" id="3880"/>
    <lineage>
        <taxon>Eukaryota</taxon>
        <taxon>Viridiplantae</taxon>
        <taxon>Streptophyta</taxon>
        <taxon>Embryophyta</taxon>
        <taxon>Tracheophyta</taxon>
        <taxon>Spermatophyta</taxon>
        <taxon>Magnoliopsida</taxon>
        <taxon>eudicotyledons</taxon>
        <taxon>Gunneridae</taxon>
        <taxon>Pentapetalae</taxon>
        <taxon>rosids</taxon>
        <taxon>fabids</taxon>
        <taxon>Fabales</taxon>
        <taxon>Fabaceae</taxon>
        <taxon>Papilionoideae</taxon>
        <taxon>50 kb inversion clade</taxon>
        <taxon>NPAAA clade</taxon>
        <taxon>Hologalegina</taxon>
        <taxon>IRL clade</taxon>
        <taxon>Trifolieae</taxon>
        <taxon>Medicago</taxon>
    </lineage>
</organism>
<evidence type="ECO:0000256" key="7">
    <source>
        <dbReference type="SAM" id="Phobius"/>
    </source>
</evidence>
<feature type="domain" description="EGF-like" evidence="9">
    <location>
        <begin position="556"/>
        <end position="567"/>
    </location>
</feature>
<dbReference type="EnsemblPlants" id="KEH18837">
    <property type="protein sequence ID" value="KEH18837"/>
    <property type="gene ID" value="MTR_8g028875"/>
</dbReference>
<dbReference type="PaxDb" id="3880-AES78715"/>
<reference evidence="11" key="4">
    <citation type="journal article" date="2018" name="Nat. Plants">
        <title>Whole-genome landscape of Medicago truncatula symbiotic genes.</title>
        <authorList>
            <person name="Pecrix Y."/>
            <person name="Gamas P."/>
            <person name="Carrere S."/>
        </authorList>
    </citation>
    <scope>NUCLEOTIDE SEQUENCE</scope>
    <source>
        <tissue evidence="11">Leaves</tissue>
    </source>
</reference>
<dbReference type="OrthoDB" id="69646at2759"/>
<keyword evidence="8" id="KW-0732">Signal</keyword>
<proteinExistence type="inferred from homology"/>
<evidence type="ECO:0000259" key="9">
    <source>
        <dbReference type="PROSITE" id="PS00022"/>
    </source>
</evidence>
<evidence type="ECO:0000256" key="1">
    <source>
        <dbReference type="ARBA" id="ARBA00004651"/>
    </source>
</evidence>
<dbReference type="KEGG" id="mtr:25500862"/>
<dbReference type="eggNOG" id="ENOG502QQ7Q">
    <property type="taxonomic scope" value="Eukaryota"/>
</dbReference>
<evidence type="ECO:0000256" key="8">
    <source>
        <dbReference type="SAM" id="SignalP"/>
    </source>
</evidence>
<feature type="signal peptide" evidence="8">
    <location>
        <begin position="1"/>
        <end position="25"/>
    </location>
</feature>
<evidence type="ECO:0000256" key="5">
    <source>
        <dbReference type="ARBA" id="ARBA00022989"/>
    </source>
</evidence>
<reference evidence="12" key="3">
    <citation type="submission" date="2015-04" db="UniProtKB">
        <authorList>
            <consortium name="EnsemblPlants"/>
        </authorList>
    </citation>
    <scope>IDENTIFICATION</scope>
    <source>
        <strain evidence="12">cv. Jemalong A17</strain>
    </source>
</reference>
<sequence>MSFNLIHLCHQTLILLSVWLLFTSSYNNNNLCSAKDEQSSNTTDDSFFTVSSFSYPQTTLRPYDFRYIRVDIPPWFSAVSIALNSDVDLDVSRIERVPKSSLPIICFRDGSPPLPDALNTSLKYSAVSGINGLDMEQCFPMEKNITIKLTNEQISPGAWYIGLFNGIGAARTQSRMIIRGTSYSFSANISVEACSNSMMRGEFCNKTVNPLSCTASDVYNSSKATVMKPTMENAMTCKSNFETFCVQEDVPNLYSVDITNVIEELTITAGNIRFNITPSSNGSGASDVNLLCFARHGAIPANSLYDYASDLYKAPLVIRSPLVGRWYISILSVNLTKMLGETQDHDVKVCYSLESQMLQCPLGKAGPNCTMSSHALQTVLRRGPIPFESYYLPIGEGSSSANFPLEPLLDNSSNFKETNDIWTYFTFDIPRGAAGRNIHVRLSSDTKISYEVYARFGGLPSVDNRDYYYANKTTKSNQSMFFMLYDSSDKNIDFYIIYAREGTWNFGLRHVNTSSDSLKQQTIMSISLEGCPKQCSSHGDCKYSFDATGLTSYSFCSCDRNHGGFDCSVEIVSHKGHILQSIFLIGSNAAAILPAFWALRQKAFAEWILFTASGISSGIYHACDVGTWCALNFGVLQFMDFWLSFMAVISTFVYLATIDEVYKRAIHTVVAIFTALLSITNATRSTNIILVIVIGAVGLLIGWLIEMSTKYRSLSFSFGFSPNFLQSLLSIKQWFYNLVKTLLRRFRWGFLLAGFAALIMAGVSWMLETSDTYWIWHSFWHATIYTSSFFFLCSKANIVVDAENQLPRSENYALTRQDSFSRE</sequence>
<keyword evidence="13" id="KW-1185">Reference proteome</keyword>
<evidence type="ECO:0000313" key="11">
    <source>
        <dbReference type="EMBL" id="RHN39870.1"/>
    </source>
</evidence>
<keyword evidence="4 7" id="KW-0812">Transmembrane</keyword>
<dbReference type="Gramene" id="rna45949">
    <property type="protein sequence ID" value="RHN39870.1"/>
    <property type="gene ID" value="gene45949"/>
</dbReference>
<dbReference type="Proteomes" id="UP000002051">
    <property type="component" value="Chromosome 8"/>
</dbReference>
<dbReference type="EMBL" id="CM001224">
    <property type="protein sequence ID" value="KEH18837.1"/>
    <property type="molecule type" value="Genomic_DNA"/>
</dbReference>
<dbReference type="Pfam" id="PF12036">
    <property type="entry name" value="DUF3522"/>
    <property type="match status" value="1"/>
</dbReference>
<dbReference type="GO" id="GO:0005886">
    <property type="term" value="C:plasma membrane"/>
    <property type="evidence" value="ECO:0007669"/>
    <property type="project" value="UniProtKB-SubCell"/>
</dbReference>
<feature type="transmembrane region" description="Helical" evidence="7">
    <location>
        <begin position="665"/>
        <end position="682"/>
    </location>
</feature>
<evidence type="ECO:0000313" key="13">
    <source>
        <dbReference type="Proteomes" id="UP000002051"/>
    </source>
</evidence>
<feature type="transmembrane region" description="Helical" evidence="7">
    <location>
        <begin position="578"/>
        <end position="597"/>
    </location>
</feature>
<evidence type="ECO:0000313" key="10">
    <source>
        <dbReference type="EMBL" id="KEH18837.1"/>
    </source>
</evidence>
<dbReference type="STRING" id="3880.A0A072TN54"/>
<evidence type="ECO:0000256" key="3">
    <source>
        <dbReference type="ARBA" id="ARBA00022475"/>
    </source>
</evidence>
<reference evidence="10 13" key="1">
    <citation type="journal article" date="2011" name="Nature">
        <title>The Medicago genome provides insight into the evolution of rhizobial symbioses.</title>
        <authorList>
            <person name="Young N.D."/>
            <person name="Debelle F."/>
            <person name="Oldroyd G.E."/>
            <person name="Geurts R."/>
            <person name="Cannon S.B."/>
            <person name="Udvardi M.K."/>
            <person name="Benedito V.A."/>
            <person name="Mayer K.F."/>
            <person name="Gouzy J."/>
            <person name="Schoof H."/>
            <person name="Van de Peer Y."/>
            <person name="Proost S."/>
            <person name="Cook D.R."/>
            <person name="Meyers B.C."/>
            <person name="Spannagl M."/>
            <person name="Cheung F."/>
            <person name="De Mita S."/>
            <person name="Krishnakumar V."/>
            <person name="Gundlach H."/>
            <person name="Zhou S."/>
            <person name="Mudge J."/>
            <person name="Bharti A.K."/>
            <person name="Murray J.D."/>
            <person name="Naoumkina M.A."/>
            <person name="Rosen B."/>
            <person name="Silverstein K.A."/>
            <person name="Tang H."/>
            <person name="Rombauts S."/>
            <person name="Zhao P.X."/>
            <person name="Zhou P."/>
            <person name="Barbe V."/>
            <person name="Bardou P."/>
            <person name="Bechner M."/>
            <person name="Bellec A."/>
            <person name="Berger A."/>
            <person name="Berges H."/>
            <person name="Bidwell S."/>
            <person name="Bisseling T."/>
            <person name="Choisne N."/>
            <person name="Couloux A."/>
            <person name="Denny R."/>
            <person name="Deshpande S."/>
            <person name="Dai X."/>
            <person name="Doyle J.J."/>
            <person name="Dudez A.M."/>
            <person name="Farmer A.D."/>
            <person name="Fouteau S."/>
            <person name="Franken C."/>
            <person name="Gibelin C."/>
            <person name="Gish J."/>
            <person name="Goldstein S."/>
            <person name="Gonzalez A.J."/>
            <person name="Green P.J."/>
            <person name="Hallab A."/>
            <person name="Hartog M."/>
            <person name="Hua A."/>
            <person name="Humphray S.J."/>
            <person name="Jeong D.H."/>
            <person name="Jing Y."/>
            <person name="Jocker A."/>
            <person name="Kenton S.M."/>
            <person name="Kim D.J."/>
            <person name="Klee K."/>
            <person name="Lai H."/>
            <person name="Lang C."/>
            <person name="Lin S."/>
            <person name="Macmil S.L."/>
            <person name="Magdelenat G."/>
            <person name="Matthews L."/>
            <person name="McCorrison J."/>
            <person name="Monaghan E.L."/>
            <person name="Mun J.H."/>
            <person name="Najar F.Z."/>
            <person name="Nicholson C."/>
            <person name="Noirot C."/>
            <person name="O'Bleness M."/>
            <person name="Paule C.R."/>
            <person name="Poulain J."/>
            <person name="Prion F."/>
            <person name="Qin B."/>
            <person name="Qu C."/>
            <person name="Retzel E.F."/>
            <person name="Riddle C."/>
            <person name="Sallet E."/>
            <person name="Samain S."/>
            <person name="Samson N."/>
            <person name="Sanders I."/>
            <person name="Saurat O."/>
            <person name="Scarpelli C."/>
            <person name="Schiex T."/>
            <person name="Segurens B."/>
            <person name="Severin A.J."/>
            <person name="Sherrier D.J."/>
            <person name="Shi R."/>
            <person name="Sims S."/>
            <person name="Singer S.R."/>
            <person name="Sinharoy S."/>
            <person name="Sterck L."/>
            <person name="Viollet A."/>
            <person name="Wang B.B."/>
            <person name="Wang K."/>
            <person name="Wang M."/>
            <person name="Wang X."/>
            <person name="Warfsmann J."/>
            <person name="Weissenbach J."/>
            <person name="White D.D."/>
            <person name="White J.D."/>
            <person name="Wiley G.B."/>
            <person name="Wincker P."/>
            <person name="Xing Y."/>
            <person name="Yang L."/>
            <person name="Yao Z."/>
            <person name="Ying F."/>
            <person name="Zhai J."/>
            <person name="Zhou L."/>
            <person name="Zuber A."/>
            <person name="Denarie J."/>
            <person name="Dixon R.A."/>
            <person name="May G.D."/>
            <person name="Schwartz D.C."/>
            <person name="Rogers J."/>
            <person name="Quetier F."/>
            <person name="Town C.D."/>
            <person name="Roe B.A."/>
        </authorList>
    </citation>
    <scope>NUCLEOTIDE SEQUENCE [LARGE SCALE GENOMIC DNA]</scope>
    <source>
        <strain evidence="10">A17</strain>
        <strain evidence="12 13">cv. Jemalong A17</strain>
    </source>
</reference>
<evidence type="ECO:0000256" key="6">
    <source>
        <dbReference type="ARBA" id="ARBA00023136"/>
    </source>
</evidence>
<evidence type="ECO:0000256" key="4">
    <source>
        <dbReference type="ARBA" id="ARBA00022692"/>
    </source>
</evidence>
<dbReference type="InterPro" id="IPR021910">
    <property type="entry name" value="NGX6/PGAP6/MYMK"/>
</dbReference>
<comment type="subcellular location">
    <subcellularLocation>
        <location evidence="1">Cell membrane</location>
        <topology evidence="1">Multi-pass membrane protein</topology>
    </subcellularLocation>
</comment>
<keyword evidence="6 7" id="KW-0472">Membrane</keyword>
<evidence type="ECO:0000313" key="12">
    <source>
        <dbReference type="EnsemblPlants" id="KEH18837"/>
    </source>
</evidence>
<keyword evidence="3" id="KW-1003">Cell membrane</keyword>
<name>A0A072TN54_MEDTR</name>
<gene>
    <name evidence="12" type="primary">25500862</name>
    <name evidence="10" type="ordered locus">MTR_8g028875</name>
    <name evidence="11" type="ORF">MtrunA17_Chr8g0348621</name>
</gene>
<accession>A0A072TN54</accession>
<protein>
    <submittedName>
        <fullName evidence="10">Transmembrane protein, putative</fullName>
    </submittedName>
</protein>
<dbReference type="PANTHER" id="PTHR14319:SF3">
    <property type="entry name" value="TRANSMEMBRANE PROTEIN-LIKE PROTEIN"/>
    <property type="match status" value="1"/>
</dbReference>
<comment type="similarity">
    <text evidence="2">Belongs to the TMEM8 family.</text>
</comment>
<feature type="transmembrane region" description="Helical" evidence="7">
    <location>
        <begin position="773"/>
        <end position="793"/>
    </location>
</feature>
<reference evidence="10 13" key="2">
    <citation type="journal article" date="2014" name="BMC Genomics">
        <title>An improved genome release (version Mt4.0) for the model legume Medicago truncatula.</title>
        <authorList>
            <person name="Tang H."/>
            <person name="Krishnakumar V."/>
            <person name="Bidwell S."/>
            <person name="Rosen B."/>
            <person name="Chan A."/>
            <person name="Zhou S."/>
            <person name="Gentzbittel L."/>
            <person name="Childs K.L."/>
            <person name="Yandell M."/>
            <person name="Gundlach H."/>
            <person name="Mayer K.F."/>
            <person name="Schwartz D.C."/>
            <person name="Town C.D."/>
        </authorList>
    </citation>
    <scope>GENOME REANNOTATION</scope>
    <source>
        <strain evidence="10">A17</strain>
        <strain evidence="12 13">cv. Jemalong A17</strain>
    </source>
</reference>
<dbReference type="InterPro" id="IPR000742">
    <property type="entry name" value="EGF"/>
</dbReference>
<dbReference type="EMBL" id="PSQE01000008">
    <property type="protein sequence ID" value="RHN39870.1"/>
    <property type="molecule type" value="Genomic_DNA"/>
</dbReference>
<evidence type="ECO:0000256" key="2">
    <source>
        <dbReference type="ARBA" id="ARBA00005542"/>
    </source>
</evidence>
<dbReference type="AlphaFoldDB" id="A0A072TN54"/>
<dbReference type="HOGENOM" id="CLU_017475_0_0_1"/>
<feature type="transmembrane region" description="Helical" evidence="7">
    <location>
        <begin position="688"/>
        <end position="705"/>
    </location>
</feature>
<feature type="transmembrane region" description="Helical" evidence="7">
    <location>
        <begin position="604"/>
        <end position="621"/>
    </location>
</feature>
<feature type="transmembrane region" description="Helical" evidence="7">
    <location>
        <begin position="641"/>
        <end position="658"/>
    </location>
</feature>
<feature type="chain" id="PRO_5014498827" evidence="8">
    <location>
        <begin position="26"/>
        <end position="823"/>
    </location>
</feature>
<dbReference type="PROSITE" id="PS00022">
    <property type="entry name" value="EGF_1"/>
    <property type="match status" value="1"/>
</dbReference>
<feature type="transmembrane region" description="Helical" evidence="7">
    <location>
        <begin position="748"/>
        <end position="767"/>
    </location>
</feature>